<dbReference type="PANTHER" id="PTHR37984:SF5">
    <property type="entry name" value="PROTEIN NYNRIN-LIKE"/>
    <property type="match status" value="1"/>
</dbReference>
<evidence type="ECO:0000256" key="2">
    <source>
        <dbReference type="ARBA" id="ARBA00022679"/>
    </source>
</evidence>
<gene>
    <name evidence="9" type="ORF">PMACD_LOCUS5474</name>
</gene>
<evidence type="ECO:0000256" key="5">
    <source>
        <dbReference type="ARBA" id="ARBA00022759"/>
    </source>
</evidence>
<keyword evidence="2" id="KW-0808">Transferase</keyword>
<organism evidence="9 10">
    <name type="scientific">Pieris macdunnoughi</name>
    <dbReference type="NCBI Taxonomy" id="345717"/>
    <lineage>
        <taxon>Eukaryota</taxon>
        <taxon>Metazoa</taxon>
        <taxon>Ecdysozoa</taxon>
        <taxon>Arthropoda</taxon>
        <taxon>Hexapoda</taxon>
        <taxon>Insecta</taxon>
        <taxon>Pterygota</taxon>
        <taxon>Neoptera</taxon>
        <taxon>Endopterygota</taxon>
        <taxon>Lepidoptera</taxon>
        <taxon>Glossata</taxon>
        <taxon>Ditrysia</taxon>
        <taxon>Papilionoidea</taxon>
        <taxon>Pieridae</taxon>
        <taxon>Pierinae</taxon>
        <taxon>Pieris</taxon>
    </lineage>
</organism>
<dbReference type="InterPro" id="IPR041373">
    <property type="entry name" value="RT_RNaseH"/>
</dbReference>
<proteinExistence type="predicted"/>
<dbReference type="Proteomes" id="UP000663880">
    <property type="component" value="Unassembled WGS sequence"/>
</dbReference>
<evidence type="ECO:0000256" key="4">
    <source>
        <dbReference type="ARBA" id="ARBA00022722"/>
    </source>
</evidence>
<evidence type="ECO:0000313" key="10">
    <source>
        <dbReference type="Proteomes" id="UP000663880"/>
    </source>
</evidence>
<keyword evidence="10" id="KW-1185">Reference proteome</keyword>
<evidence type="ECO:0000256" key="7">
    <source>
        <dbReference type="ARBA" id="ARBA00022918"/>
    </source>
</evidence>
<feature type="domain" description="Reverse transcriptase RNase H-like" evidence="8">
    <location>
        <begin position="155"/>
        <end position="258"/>
    </location>
</feature>
<dbReference type="AlphaFoldDB" id="A0A821QVH1"/>
<dbReference type="Pfam" id="PF17917">
    <property type="entry name" value="RT_RNaseH"/>
    <property type="match status" value="1"/>
</dbReference>
<dbReference type="EMBL" id="CAJOBZ010000011">
    <property type="protein sequence ID" value="CAF4832906.1"/>
    <property type="molecule type" value="Genomic_DNA"/>
</dbReference>
<keyword evidence="5" id="KW-0255">Endonuclease</keyword>
<reference evidence="9" key="1">
    <citation type="submission" date="2021-02" db="EMBL/GenBank/DDBJ databases">
        <authorList>
            <person name="Steward A R."/>
        </authorList>
    </citation>
    <scope>NUCLEOTIDE SEQUENCE</scope>
</reference>
<dbReference type="InterPro" id="IPR050951">
    <property type="entry name" value="Retrovirus_Pol_polyprotein"/>
</dbReference>
<dbReference type="GO" id="GO:0004519">
    <property type="term" value="F:endonuclease activity"/>
    <property type="evidence" value="ECO:0007669"/>
    <property type="project" value="UniProtKB-KW"/>
</dbReference>
<dbReference type="EC" id="2.7.7.49" evidence="1"/>
<evidence type="ECO:0000256" key="3">
    <source>
        <dbReference type="ARBA" id="ARBA00022695"/>
    </source>
</evidence>
<keyword evidence="3" id="KW-0548">Nucleotidyltransferase</keyword>
<evidence type="ECO:0000313" key="9">
    <source>
        <dbReference type="EMBL" id="CAF4832906.1"/>
    </source>
</evidence>
<protein>
    <recommendedName>
        <fullName evidence="1">RNA-directed DNA polymerase</fullName>
        <ecNumber evidence="1">2.7.7.49</ecNumber>
    </recommendedName>
</protein>
<sequence>MNPAQPPSPAAEAGMSGGAEIAVVSLTSRIPEFWTDQPRLCPVRSHNNTAEAKSPKSSMRFLGYIVDKEGLRTDPEKVSAILNFERPKTFKELKRFIGIASWYKRFVKNFSVIAAPLHSLTKGKQKKFIWTDEAEKAFVALKTFLTSTPVISCPDFKEPFIIQCDASNKGIGAVLSQKIDGLEKPIAYLSRKLNDREQLYSTSERELLSIVYAVEKFRPYVDGSHFTVVTDHSALKMIHKMKDPHGKLARSAMKLQAFSFDIVRM</sequence>
<name>A0A821QVH1_9NEOP</name>
<dbReference type="Gene3D" id="3.30.70.270">
    <property type="match status" value="1"/>
</dbReference>
<dbReference type="FunFam" id="3.30.70.270:FF:000020">
    <property type="entry name" value="Transposon Tf2-6 polyprotein-like Protein"/>
    <property type="match status" value="1"/>
</dbReference>
<keyword evidence="7" id="KW-0695">RNA-directed DNA polymerase</keyword>
<keyword evidence="6" id="KW-0378">Hydrolase</keyword>
<keyword evidence="4" id="KW-0540">Nuclease</keyword>
<dbReference type="CDD" id="cd09274">
    <property type="entry name" value="RNase_HI_RT_Ty3"/>
    <property type="match status" value="1"/>
</dbReference>
<evidence type="ECO:0000256" key="1">
    <source>
        <dbReference type="ARBA" id="ARBA00012493"/>
    </source>
</evidence>
<comment type="caution">
    <text evidence="9">The sequence shown here is derived from an EMBL/GenBank/DDBJ whole genome shotgun (WGS) entry which is preliminary data.</text>
</comment>
<dbReference type="SUPFAM" id="SSF56672">
    <property type="entry name" value="DNA/RNA polymerases"/>
    <property type="match status" value="1"/>
</dbReference>
<dbReference type="OrthoDB" id="425619at2759"/>
<dbReference type="InterPro" id="IPR043128">
    <property type="entry name" value="Rev_trsase/Diguanyl_cyclase"/>
</dbReference>
<evidence type="ECO:0000259" key="8">
    <source>
        <dbReference type="Pfam" id="PF17917"/>
    </source>
</evidence>
<dbReference type="GO" id="GO:0003964">
    <property type="term" value="F:RNA-directed DNA polymerase activity"/>
    <property type="evidence" value="ECO:0007669"/>
    <property type="project" value="UniProtKB-KW"/>
</dbReference>
<dbReference type="InterPro" id="IPR043502">
    <property type="entry name" value="DNA/RNA_pol_sf"/>
</dbReference>
<dbReference type="GO" id="GO:0016787">
    <property type="term" value="F:hydrolase activity"/>
    <property type="evidence" value="ECO:0007669"/>
    <property type="project" value="UniProtKB-KW"/>
</dbReference>
<dbReference type="PANTHER" id="PTHR37984">
    <property type="entry name" value="PROTEIN CBG26694"/>
    <property type="match status" value="1"/>
</dbReference>
<accession>A0A821QVH1</accession>
<evidence type="ECO:0000256" key="6">
    <source>
        <dbReference type="ARBA" id="ARBA00022801"/>
    </source>
</evidence>